<evidence type="ECO:0000313" key="3">
    <source>
        <dbReference type="Proteomes" id="UP001178281"/>
    </source>
</evidence>
<evidence type="ECO:0000259" key="1">
    <source>
        <dbReference type="Pfam" id="PF12697"/>
    </source>
</evidence>
<organism evidence="2 3">
    <name type="scientific">Tsukamurella strandjordii</name>
    <dbReference type="NCBI Taxonomy" id="147577"/>
    <lineage>
        <taxon>Bacteria</taxon>
        <taxon>Bacillati</taxon>
        <taxon>Actinomycetota</taxon>
        <taxon>Actinomycetes</taxon>
        <taxon>Mycobacteriales</taxon>
        <taxon>Tsukamurellaceae</taxon>
        <taxon>Tsukamurella</taxon>
    </lineage>
</organism>
<feature type="domain" description="AB hydrolase-1" evidence="1">
    <location>
        <begin position="87"/>
        <end position="310"/>
    </location>
</feature>
<accession>A0AA90NGT8</accession>
<evidence type="ECO:0000313" key="2">
    <source>
        <dbReference type="EMBL" id="MDP0398204.1"/>
    </source>
</evidence>
<protein>
    <submittedName>
        <fullName evidence="2">Alpha/beta fold hydrolase</fullName>
    </submittedName>
</protein>
<dbReference type="Proteomes" id="UP001178281">
    <property type="component" value="Unassembled WGS sequence"/>
</dbReference>
<name>A0AA90NGT8_9ACTN</name>
<dbReference type="InterPro" id="IPR029058">
    <property type="entry name" value="AB_hydrolase_fold"/>
</dbReference>
<dbReference type="SUPFAM" id="SSF53474">
    <property type="entry name" value="alpha/beta-Hydrolases"/>
    <property type="match status" value="1"/>
</dbReference>
<dbReference type="Gene3D" id="3.40.50.1820">
    <property type="entry name" value="alpha/beta hydrolase"/>
    <property type="match status" value="1"/>
</dbReference>
<dbReference type="AlphaFoldDB" id="A0AA90NGT8"/>
<keyword evidence="2" id="KW-0378">Hydrolase</keyword>
<dbReference type="GO" id="GO:0016020">
    <property type="term" value="C:membrane"/>
    <property type="evidence" value="ECO:0007669"/>
    <property type="project" value="TreeGrafter"/>
</dbReference>
<dbReference type="InterPro" id="IPR000073">
    <property type="entry name" value="AB_hydrolase_1"/>
</dbReference>
<dbReference type="EMBL" id="JAUTIX010000003">
    <property type="protein sequence ID" value="MDP0398204.1"/>
    <property type="molecule type" value="Genomic_DNA"/>
</dbReference>
<sequence length="325" mass="34409">MGQRIRRTVAAGLAAAAVTTAIGAYLVRDPSPVGYWRSAAARTAYLAQYDRAFAALPAPAETRDVRTAFGIVRAYRFGAPRPGTAPVVLIPGRSSGVPMWADTLRRLGDREVYAIDALGDAGMSVQDRPLSGPDDQAAWLDETLTALGITRAHLIGHSFGGWTAANLAEHHPHRVASLTLWEPVLVFAGLRWQMYVATLPSALPFLPGSWRRKGLETIGGADDGEASASAIGAMIDAGAAGYRAALPTPVQLDTAALARLAMPVFVGLGARSAVTDADAAARTARTLPNATVRVWPEGNHSLPMQYPDELQAEFERLAARADQPA</sequence>
<reference evidence="2" key="1">
    <citation type="submission" date="2023-08" db="EMBL/GenBank/DDBJ databases">
        <title>The draft genome of Tsukamurella strandjordii strain 050030.</title>
        <authorList>
            <person name="Zhao F."/>
            <person name="Feng Y."/>
            <person name="Zong Z."/>
        </authorList>
    </citation>
    <scope>NUCLEOTIDE SEQUENCE</scope>
    <source>
        <strain evidence="2">050030</strain>
    </source>
</reference>
<dbReference type="RefSeq" id="WP_305111136.1">
    <property type="nucleotide sequence ID" value="NZ_JAUTIX010000003.1"/>
</dbReference>
<keyword evidence="3" id="KW-1185">Reference proteome</keyword>
<dbReference type="Pfam" id="PF12697">
    <property type="entry name" value="Abhydrolase_6"/>
    <property type="match status" value="1"/>
</dbReference>
<dbReference type="GO" id="GO:0016787">
    <property type="term" value="F:hydrolase activity"/>
    <property type="evidence" value="ECO:0007669"/>
    <property type="project" value="UniProtKB-KW"/>
</dbReference>
<dbReference type="PANTHER" id="PTHR43798:SF33">
    <property type="entry name" value="HYDROLASE, PUTATIVE (AFU_ORTHOLOGUE AFUA_2G14860)-RELATED"/>
    <property type="match status" value="1"/>
</dbReference>
<proteinExistence type="predicted"/>
<dbReference type="PANTHER" id="PTHR43798">
    <property type="entry name" value="MONOACYLGLYCEROL LIPASE"/>
    <property type="match status" value="1"/>
</dbReference>
<gene>
    <name evidence="2" type="ORF">Q7X28_09735</name>
</gene>
<comment type="caution">
    <text evidence="2">The sequence shown here is derived from an EMBL/GenBank/DDBJ whole genome shotgun (WGS) entry which is preliminary data.</text>
</comment>
<dbReference type="InterPro" id="IPR050266">
    <property type="entry name" value="AB_hydrolase_sf"/>
</dbReference>